<protein>
    <submittedName>
        <fullName evidence="1">Uncharacterized protein</fullName>
    </submittedName>
</protein>
<accession>A0ABD5UFT4</accession>
<dbReference type="AlphaFoldDB" id="A0ABD5UFT4"/>
<dbReference type="Proteomes" id="UP001596406">
    <property type="component" value="Unassembled WGS sequence"/>
</dbReference>
<comment type="caution">
    <text evidence="1">The sequence shown here is derived from an EMBL/GenBank/DDBJ whole genome shotgun (WGS) entry which is preliminary data.</text>
</comment>
<evidence type="ECO:0000313" key="1">
    <source>
        <dbReference type="EMBL" id="MFC6837699.1"/>
    </source>
</evidence>
<gene>
    <name evidence="1" type="ORF">ACFQHK_14485</name>
</gene>
<proteinExistence type="predicted"/>
<dbReference type="EMBL" id="JBHSXM010000001">
    <property type="protein sequence ID" value="MFC6837699.1"/>
    <property type="molecule type" value="Genomic_DNA"/>
</dbReference>
<evidence type="ECO:0000313" key="2">
    <source>
        <dbReference type="Proteomes" id="UP001596406"/>
    </source>
</evidence>
<dbReference type="RefSeq" id="WP_304449362.1">
    <property type="nucleotide sequence ID" value="NZ_JARRAH010000001.1"/>
</dbReference>
<organism evidence="1 2">
    <name type="scientific">Halomarina ordinaria</name>
    <dbReference type="NCBI Taxonomy" id="3033939"/>
    <lineage>
        <taxon>Archaea</taxon>
        <taxon>Methanobacteriati</taxon>
        <taxon>Methanobacteriota</taxon>
        <taxon>Stenosarchaea group</taxon>
        <taxon>Halobacteria</taxon>
        <taxon>Halobacteriales</taxon>
        <taxon>Natronomonadaceae</taxon>
        <taxon>Halomarina</taxon>
    </lineage>
</organism>
<reference evidence="1 2" key="1">
    <citation type="journal article" date="2019" name="Int. J. Syst. Evol. Microbiol.">
        <title>The Global Catalogue of Microorganisms (GCM) 10K type strain sequencing project: providing services to taxonomists for standard genome sequencing and annotation.</title>
        <authorList>
            <consortium name="The Broad Institute Genomics Platform"/>
            <consortium name="The Broad Institute Genome Sequencing Center for Infectious Disease"/>
            <person name="Wu L."/>
            <person name="Ma J."/>
        </authorList>
    </citation>
    <scope>NUCLEOTIDE SEQUENCE [LARGE SCALE GENOMIC DNA]</scope>
    <source>
        <strain evidence="1 2">PSRA2</strain>
    </source>
</reference>
<name>A0ABD5UFT4_9EURY</name>
<sequence length="305" mass="33808">MTDVNVPHVTEGERRQLVQSLGIDESVGDEELTLSELKAAVEPDTDPAFATLGQTIRDDLEGSLDAALLDEALADLAEQLGRLPEVREQGIPDGEREPEELYRELVEPGWRVYDHLLDVGFFGSVDENASRFTSSYIRDTAHELIRADRLTDALGDVGFDDREQTALMMDIVNNDMRLSRWVPTGEIPDGVEFRVEFVPPLHQRAMGGALLWIRTLDVHLWQKQVLITDEILDDGIWDVKAMLGGLYLLTLAAREVADATDATLTDSQLSAALTASAAVLIINQEDVCSDVFHITEEMRAPSLAR</sequence>
<keyword evidence="2" id="KW-1185">Reference proteome</keyword>